<evidence type="ECO:0000313" key="2">
    <source>
        <dbReference type="Proteomes" id="UP000006072"/>
    </source>
</evidence>
<dbReference type="PATRIC" id="fig|1194972.3.peg.5776"/>
<evidence type="ECO:0000313" key="1">
    <source>
        <dbReference type="EMBL" id="EJZ04377.1"/>
    </source>
</evidence>
<protein>
    <submittedName>
        <fullName evidence="1">Uncharacterized protein</fullName>
    </submittedName>
</protein>
<organism evidence="1 2">
    <name type="scientific">Mycolicibacterium vaccae ATCC 25954</name>
    <dbReference type="NCBI Taxonomy" id="1194972"/>
    <lineage>
        <taxon>Bacteria</taxon>
        <taxon>Bacillati</taxon>
        <taxon>Actinomycetota</taxon>
        <taxon>Actinomycetes</taxon>
        <taxon>Mycobacteriales</taxon>
        <taxon>Mycobacteriaceae</taxon>
        <taxon>Mycolicibacterium</taxon>
    </lineage>
</organism>
<accession>K0UAK8</accession>
<gene>
    <name evidence="1" type="ORF">MVAC_29153</name>
</gene>
<comment type="caution">
    <text evidence="1">The sequence shown here is derived from an EMBL/GenBank/DDBJ whole genome shotgun (WGS) entry which is preliminary data.</text>
</comment>
<dbReference type="RefSeq" id="WP_003930150.1">
    <property type="nucleotide sequence ID" value="NZ_JH814688.1"/>
</dbReference>
<dbReference type="AlphaFoldDB" id="K0UAK8"/>
<dbReference type="EMBL" id="ALQA01000123">
    <property type="protein sequence ID" value="EJZ04377.1"/>
    <property type="molecule type" value="Genomic_DNA"/>
</dbReference>
<reference evidence="1 2" key="1">
    <citation type="journal article" date="2012" name="J. Bacteriol.">
        <title>Complete Genome Sequence of Mycobacterium vaccae Type Strain ATCC 25954.</title>
        <authorList>
            <person name="Ho Y.S."/>
            <person name="Adroub S.A."/>
            <person name="Abadi M."/>
            <person name="Al Alwan B."/>
            <person name="Alkhateeb R."/>
            <person name="Gao G."/>
            <person name="Ragab A."/>
            <person name="Ali S."/>
            <person name="van Soolingen D."/>
            <person name="Bitter W."/>
            <person name="Pain A."/>
            <person name="Abdallah A.M."/>
        </authorList>
    </citation>
    <scope>NUCLEOTIDE SEQUENCE [LARGE SCALE GENOMIC DNA]</scope>
    <source>
        <strain evidence="1 2">ATCC 25954</strain>
    </source>
</reference>
<proteinExistence type="predicted"/>
<name>K0UAK8_MYCVA</name>
<dbReference type="Proteomes" id="UP000006072">
    <property type="component" value="Unassembled WGS sequence"/>
</dbReference>
<dbReference type="HOGENOM" id="CLU_159256_0_0_11"/>
<dbReference type="eggNOG" id="ENOG50342ZI">
    <property type="taxonomic scope" value="Bacteria"/>
</dbReference>
<keyword evidence="2" id="KW-1185">Reference proteome</keyword>
<sequence length="106" mass="11873">MDRSLRSPGGGIQVRTTERGLPVALKLDERELTRPAKELAEEILFLCQLSGRRQQVARRRELAARGVSAAVIQGLNLCTSDDLERAETRLQEFDEDTEPDTWLGPV</sequence>